<feature type="chain" id="PRO_5002079300" evidence="1">
    <location>
        <begin position="20"/>
        <end position="116"/>
    </location>
</feature>
<keyword evidence="3" id="KW-1185">Reference proteome</keyword>
<dbReference type="EMBL" id="JPKZ01003225">
    <property type="protein sequence ID" value="KHN72674.1"/>
    <property type="molecule type" value="Genomic_DNA"/>
</dbReference>
<dbReference type="Proteomes" id="UP000031036">
    <property type="component" value="Unassembled WGS sequence"/>
</dbReference>
<accession>A0A0B2UTX7</accession>
<sequence length="116" mass="12365">MMSSPLVIAVIALIVIVSAEETSLREKRQMCSCMQRSCSCMQITVTLQMSCSCPQVTLPCPCSSPSIGPIIRPSGSIIVVPSTPQQCMTGCNDVCQRQCVAGQCVPVCWNACNMAC</sequence>
<comment type="caution">
    <text evidence="2">The sequence shown here is derived from an EMBL/GenBank/DDBJ whole genome shotgun (WGS) entry which is preliminary data.</text>
</comment>
<feature type="signal peptide" evidence="1">
    <location>
        <begin position="1"/>
        <end position="19"/>
    </location>
</feature>
<organism evidence="2 3">
    <name type="scientific">Toxocara canis</name>
    <name type="common">Canine roundworm</name>
    <dbReference type="NCBI Taxonomy" id="6265"/>
    <lineage>
        <taxon>Eukaryota</taxon>
        <taxon>Metazoa</taxon>
        <taxon>Ecdysozoa</taxon>
        <taxon>Nematoda</taxon>
        <taxon>Chromadorea</taxon>
        <taxon>Rhabditida</taxon>
        <taxon>Spirurina</taxon>
        <taxon>Ascaridomorpha</taxon>
        <taxon>Ascaridoidea</taxon>
        <taxon>Toxocaridae</taxon>
        <taxon>Toxocara</taxon>
    </lineage>
</organism>
<dbReference type="AlphaFoldDB" id="A0A0B2UTX7"/>
<evidence type="ECO:0000313" key="3">
    <source>
        <dbReference type="Proteomes" id="UP000031036"/>
    </source>
</evidence>
<gene>
    <name evidence="2" type="ORF">Tcan_07249</name>
</gene>
<protein>
    <submittedName>
        <fullName evidence="2">Uncharacterized protein</fullName>
    </submittedName>
</protein>
<reference evidence="2 3" key="1">
    <citation type="submission" date="2014-11" db="EMBL/GenBank/DDBJ databases">
        <title>Genetic blueprint of the zoonotic pathogen Toxocara canis.</title>
        <authorList>
            <person name="Zhu X.-Q."/>
            <person name="Korhonen P.K."/>
            <person name="Cai H."/>
            <person name="Young N.D."/>
            <person name="Nejsum P."/>
            <person name="von Samson-Himmelstjerna G."/>
            <person name="Boag P.R."/>
            <person name="Tan P."/>
            <person name="Li Q."/>
            <person name="Min J."/>
            <person name="Yang Y."/>
            <person name="Wang X."/>
            <person name="Fang X."/>
            <person name="Hall R.S."/>
            <person name="Hofmann A."/>
            <person name="Sternberg P.W."/>
            <person name="Jex A.R."/>
            <person name="Gasser R.B."/>
        </authorList>
    </citation>
    <scope>NUCLEOTIDE SEQUENCE [LARGE SCALE GENOMIC DNA]</scope>
    <source>
        <strain evidence="2">PN_DK_2014</strain>
    </source>
</reference>
<evidence type="ECO:0000256" key="1">
    <source>
        <dbReference type="SAM" id="SignalP"/>
    </source>
</evidence>
<name>A0A0B2UTX7_TOXCA</name>
<dbReference type="OrthoDB" id="10553722at2759"/>
<keyword evidence="1" id="KW-0732">Signal</keyword>
<proteinExistence type="predicted"/>
<evidence type="ECO:0000313" key="2">
    <source>
        <dbReference type="EMBL" id="KHN72674.1"/>
    </source>
</evidence>